<evidence type="ECO:0000259" key="3">
    <source>
        <dbReference type="PROSITE" id="PS50943"/>
    </source>
</evidence>
<accession>A0A844G9V9</accession>
<feature type="coiled-coil region" evidence="1">
    <location>
        <begin position="17"/>
        <end position="51"/>
    </location>
</feature>
<dbReference type="SMART" id="SM00530">
    <property type="entry name" value="HTH_XRE"/>
    <property type="match status" value="1"/>
</dbReference>
<name>A0A844G9V9_9BACT</name>
<keyword evidence="5" id="KW-1185">Reference proteome</keyword>
<evidence type="ECO:0000256" key="1">
    <source>
        <dbReference type="SAM" id="Coils"/>
    </source>
</evidence>
<dbReference type="GO" id="GO:0003677">
    <property type="term" value="F:DNA binding"/>
    <property type="evidence" value="ECO:0007669"/>
    <property type="project" value="InterPro"/>
</dbReference>
<gene>
    <name evidence="4" type="ORF">FYJ85_18450</name>
</gene>
<protein>
    <recommendedName>
        <fullName evidence="3">HTH cro/C1-type domain-containing protein</fullName>
    </recommendedName>
</protein>
<dbReference type="RefSeq" id="WP_154420110.1">
    <property type="nucleotide sequence ID" value="NZ_VUNS01000027.1"/>
</dbReference>
<evidence type="ECO:0000313" key="4">
    <source>
        <dbReference type="EMBL" id="MST99019.1"/>
    </source>
</evidence>
<dbReference type="InterPro" id="IPR010982">
    <property type="entry name" value="Lambda_DNA-bd_dom_sf"/>
</dbReference>
<dbReference type="InterPro" id="IPR001387">
    <property type="entry name" value="Cro/C1-type_HTH"/>
</dbReference>
<comment type="caution">
    <text evidence="4">The sequence shown here is derived from an EMBL/GenBank/DDBJ whole genome shotgun (WGS) entry which is preliminary data.</text>
</comment>
<dbReference type="Pfam" id="PF01381">
    <property type="entry name" value="HTH_3"/>
    <property type="match status" value="1"/>
</dbReference>
<dbReference type="CDD" id="cd00093">
    <property type="entry name" value="HTH_XRE"/>
    <property type="match status" value="1"/>
</dbReference>
<reference evidence="4 5" key="1">
    <citation type="submission" date="2019-08" db="EMBL/GenBank/DDBJ databases">
        <title>In-depth cultivation of the pig gut microbiome towards novel bacterial diversity and tailored functional studies.</title>
        <authorList>
            <person name="Wylensek D."/>
            <person name="Hitch T.C.A."/>
            <person name="Clavel T."/>
        </authorList>
    </citation>
    <scope>NUCLEOTIDE SEQUENCE [LARGE SCALE GENOMIC DNA]</scope>
    <source>
        <strain evidence="4 5">BBE-744-WT-12</strain>
    </source>
</reference>
<organism evidence="4 5">
    <name type="scientific">Victivallis lenta</name>
    <dbReference type="NCBI Taxonomy" id="2606640"/>
    <lineage>
        <taxon>Bacteria</taxon>
        <taxon>Pseudomonadati</taxon>
        <taxon>Lentisphaerota</taxon>
        <taxon>Lentisphaeria</taxon>
        <taxon>Victivallales</taxon>
        <taxon>Victivallaceae</taxon>
        <taxon>Victivallis</taxon>
    </lineage>
</organism>
<evidence type="ECO:0000313" key="5">
    <source>
        <dbReference type="Proteomes" id="UP000435649"/>
    </source>
</evidence>
<feature type="region of interest" description="Disordered" evidence="2">
    <location>
        <begin position="147"/>
        <end position="180"/>
    </location>
</feature>
<dbReference type="EMBL" id="VUNS01000027">
    <property type="protein sequence ID" value="MST99019.1"/>
    <property type="molecule type" value="Genomic_DNA"/>
</dbReference>
<dbReference type="SUPFAM" id="SSF47413">
    <property type="entry name" value="lambda repressor-like DNA-binding domains"/>
    <property type="match status" value="1"/>
</dbReference>
<dbReference type="AlphaFoldDB" id="A0A844G9V9"/>
<sequence>MPNIQKILNEEIRRLARREIRNELVNLKEQLALMRKTITEQNRRIKALEDVVPAPAKPVRSPVNPSTAAKPVRVTAGRIKKLRMELCLSQRKFAILLGVNPNSVYYWESGKIEPKETQKRKIAAIRDAGKRELAKLMAEKNIVIKLKAPGKPGETVNEQKKQSGKAKSQTQGEKTADRPQ</sequence>
<proteinExistence type="predicted"/>
<dbReference type="Proteomes" id="UP000435649">
    <property type="component" value="Unassembled WGS sequence"/>
</dbReference>
<dbReference type="PROSITE" id="PS50943">
    <property type="entry name" value="HTH_CROC1"/>
    <property type="match status" value="1"/>
</dbReference>
<keyword evidence="1" id="KW-0175">Coiled coil</keyword>
<feature type="domain" description="HTH cro/C1-type" evidence="3">
    <location>
        <begin position="79"/>
        <end position="125"/>
    </location>
</feature>
<dbReference type="Gene3D" id="1.10.260.40">
    <property type="entry name" value="lambda repressor-like DNA-binding domains"/>
    <property type="match status" value="1"/>
</dbReference>
<evidence type="ECO:0000256" key="2">
    <source>
        <dbReference type="SAM" id="MobiDB-lite"/>
    </source>
</evidence>